<dbReference type="RefSeq" id="WP_066752109.1">
    <property type="nucleotide sequence ID" value="NZ_JBHUMB010000014.1"/>
</dbReference>
<evidence type="ECO:0000313" key="2">
    <source>
        <dbReference type="Proteomes" id="UP001597418"/>
    </source>
</evidence>
<organism evidence="1 2">
    <name type="scientific">Sphingobacterium populi</name>
    <dbReference type="NCBI Taxonomy" id="1812824"/>
    <lineage>
        <taxon>Bacteria</taxon>
        <taxon>Pseudomonadati</taxon>
        <taxon>Bacteroidota</taxon>
        <taxon>Sphingobacteriia</taxon>
        <taxon>Sphingobacteriales</taxon>
        <taxon>Sphingobacteriaceae</taxon>
        <taxon>Sphingobacterium</taxon>
    </lineage>
</organism>
<accession>A0ABW5UF77</accession>
<comment type="caution">
    <text evidence="1">The sequence shown here is derived from an EMBL/GenBank/DDBJ whole genome shotgun (WGS) entry which is preliminary data.</text>
</comment>
<proteinExistence type="predicted"/>
<reference evidence="2" key="1">
    <citation type="journal article" date="2019" name="Int. J. Syst. Evol. Microbiol.">
        <title>The Global Catalogue of Microorganisms (GCM) 10K type strain sequencing project: providing services to taxonomists for standard genome sequencing and annotation.</title>
        <authorList>
            <consortium name="The Broad Institute Genomics Platform"/>
            <consortium name="The Broad Institute Genome Sequencing Center for Infectious Disease"/>
            <person name="Wu L."/>
            <person name="Ma J."/>
        </authorList>
    </citation>
    <scope>NUCLEOTIDE SEQUENCE [LARGE SCALE GENOMIC DNA]</scope>
    <source>
        <strain evidence="2">KCTC 42247</strain>
    </source>
</reference>
<keyword evidence="2" id="KW-1185">Reference proteome</keyword>
<protein>
    <submittedName>
        <fullName evidence="1">Uncharacterized protein</fullName>
    </submittedName>
</protein>
<sequence>MNAFDAYQVQKTRFMLWLEKHALQASSPLKEDGVDIDQLLTLCITKDENHNMPLHAIWFLEKYVLAHTADLPNIFNFLVANRSNITIEGARRILGNIYLQALRSASCKTTEEQDEQLISCGFDWLTTPGTSIAVLANSFELLYTLSLRHDWIIEALEVEISLLLERDASPAVRSRGQKVLKLLRQKPKRRS</sequence>
<dbReference type="Proteomes" id="UP001597418">
    <property type="component" value="Unassembled WGS sequence"/>
</dbReference>
<gene>
    <name evidence="1" type="ORF">ACFSQ6_14325</name>
</gene>
<evidence type="ECO:0000313" key="1">
    <source>
        <dbReference type="EMBL" id="MFD2744571.1"/>
    </source>
</evidence>
<dbReference type="EMBL" id="JBHUMB010000014">
    <property type="protein sequence ID" value="MFD2744571.1"/>
    <property type="molecule type" value="Genomic_DNA"/>
</dbReference>
<name>A0ABW5UF77_9SPHI</name>